<dbReference type="AlphaFoldDB" id="A0A2I0UTK9"/>
<organism evidence="2 3">
    <name type="scientific">Limosa lapponica baueri</name>
    <dbReference type="NCBI Taxonomy" id="1758121"/>
    <lineage>
        <taxon>Eukaryota</taxon>
        <taxon>Metazoa</taxon>
        <taxon>Chordata</taxon>
        <taxon>Craniata</taxon>
        <taxon>Vertebrata</taxon>
        <taxon>Euteleostomi</taxon>
        <taxon>Archelosauria</taxon>
        <taxon>Archosauria</taxon>
        <taxon>Dinosauria</taxon>
        <taxon>Saurischia</taxon>
        <taxon>Theropoda</taxon>
        <taxon>Coelurosauria</taxon>
        <taxon>Aves</taxon>
        <taxon>Neognathae</taxon>
        <taxon>Neoaves</taxon>
        <taxon>Charadriiformes</taxon>
        <taxon>Scolopacidae</taxon>
        <taxon>Limosa</taxon>
    </lineage>
</organism>
<evidence type="ECO:0000313" key="2">
    <source>
        <dbReference type="EMBL" id="PKU49393.1"/>
    </source>
</evidence>
<protein>
    <submittedName>
        <fullName evidence="2">Rna-directed dna polymerase from mobile element jockey-like protein</fullName>
    </submittedName>
</protein>
<name>A0A2I0UTK9_LIMLA</name>
<reference evidence="3" key="2">
    <citation type="submission" date="2017-12" db="EMBL/GenBank/DDBJ databases">
        <title>Genome sequence of the Bar-tailed Godwit (Limosa lapponica baueri).</title>
        <authorList>
            <person name="Lima N.C.B."/>
            <person name="Parody-Merino A.M."/>
            <person name="Battley P.F."/>
            <person name="Fidler A.E."/>
            <person name="Prosdocimi F."/>
        </authorList>
    </citation>
    <scope>NUCLEOTIDE SEQUENCE [LARGE SCALE GENOMIC DNA]</scope>
</reference>
<dbReference type="GO" id="GO:0007508">
    <property type="term" value="P:larval heart development"/>
    <property type="evidence" value="ECO:0007669"/>
    <property type="project" value="TreeGrafter"/>
</dbReference>
<keyword evidence="2" id="KW-0808">Transferase</keyword>
<dbReference type="PANTHER" id="PTHR33395">
    <property type="entry name" value="TRANSCRIPTASE, PUTATIVE-RELATED-RELATED"/>
    <property type="match status" value="1"/>
</dbReference>
<dbReference type="Proteomes" id="UP000233556">
    <property type="component" value="Unassembled WGS sequence"/>
</dbReference>
<proteinExistence type="predicted"/>
<keyword evidence="3" id="KW-1185">Reference proteome</keyword>
<dbReference type="GO" id="GO:0003964">
    <property type="term" value="F:RNA-directed DNA polymerase activity"/>
    <property type="evidence" value="ECO:0007669"/>
    <property type="project" value="UniProtKB-KW"/>
</dbReference>
<gene>
    <name evidence="2" type="ORF">llap_258</name>
</gene>
<dbReference type="GO" id="GO:0061343">
    <property type="term" value="P:cell adhesion involved in heart morphogenesis"/>
    <property type="evidence" value="ECO:0007669"/>
    <property type="project" value="TreeGrafter"/>
</dbReference>
<dbReference type="GO" id="GO:0031012">
    <property type="term" value="C:extracellular matrix"/>
    <property type="evidence" value="ECO:0007669"/>
    <property type="project" value="TreeGrafter"/>
</dbReference>
<dbReference type="OrthoDB" id="416454at2759"/>
<evidence type="ECO:0000313" key="3">
    <source>
        <dbReference type="Proteomes" id="UP000233556"/>
    </source>
</evidence>
<keyword evidence="2" id="KW-0695">RNA-directed DNA polymerase</keyword>
<evidence type="ECO:0000256" key="1">
    <source>
        <dbReference type="SAM" id="MobiDB-lite"/>
    </source>
</evidence>
<sequence>MHPKRKSGKDTRRPAWMNKELLDNLKHKKEAYRGWKEGQVAWEEYRIVQETRDQVRQAKAPTELNLARDIKGNRKGFYRYAGDKRKTRENVGPLQKETGDLVTQDMDKAEVLNDFFASVFTGKGSSHTQVAEGKARDWENEEPPTVGEDQVRDNVRNLKVHNSMGPEEIHPWVLRKLADEVAMPLSIIFEELWPSGKVPADWKRGNKTPIFTEGKKEDPGQSYLCAWQNHGPDTPGNHPKAHGK</sequence>
<accession>A0A2I0UTK9</accession>
<reference evidence="3" key="1">
    <citation type="submission" date="2017-11" db="EMBL/GenBank/DDBJ databases">
        <authorList>
            <person name="Lima N.C."/>
            <person name="Parody-Merino A.M."/>
            <person name="Battley P.F."/>
            <person name="Fidler A.E."/>
            <person name="Prosdocimi F."/>
        </authorList>
    </citation>
    <scope>NUCLEOTIDE SEQUENCE [LARGE SCALE GENOMIC DNA]</scope>
</reference>
<dbReference type="PANTHER" id="PTHR33395:SF22">
    <property type="entry name" value="REVERSE TRANSCRIPTASE DOMAIN-CONTAINING PROTEIN"/>
    <property type="match status" value="1"/>
</dbReference>
<feature type="region of interest" description="Disordered" evidence="1">
    <location>
        <begin position="210"/>
        <end position="244"/>
    </location>
</feature>
<keyword evidence="2" id="KW-0548">Nucleotidyltransferase</keyword>
<dbReference type="EMBL" id="KZ505638">
    <property type="protein sequence ID" value="PKU49393.1"/>
    <property type="molecule type" value="Genomic_DNA"/>
</dbReference>
<feature type="region of interest" description="Disordered" evidence="1">
    <location>
        <begin position="127"/>
        <end position="148"/>
    </location>
</feature>